<keyword evidence="2" id="KW-0067">ATP-binding</keyword>
<accession>A0ABX2ARX5</accession>
<evidence type="ECO:0000259" key="1">
    <source>
        <dbReference type="Pfam" id="PF09820"/>
    </source>
</evidence>
<evidence type="ECO:0000313" key="2">
    <source>
        <dbReference type="EMBL" id="NPE13155.1"/>
    </source>
</evidence>
<dbReference type="PANTHER" id="PTHR34825">
    <property type="entry name" value="CONSERVED PROTEIN, WITH A WEAK D-GALACTARATE DEHYDRATASE/ALTRONATE HYDROLASE DOMAIN"/>
    <property type="match status" value="1"/>
</dbReference>
<sequence>MIYPIGIQDFEKLRSDGYVYVDKTDHIYRLATTGSYYFLSRPRRFGKSLLLSTIEAYFSGKRELFCNLAISDMEKEWTAYPILHLDLNTAKYDAPESLLNVLNDTLAGWESEYGTSPTEITPELRFKGIIRRACEKTGRRVVILVDEYDKPMLQSICNVALQDEYRSILKAFYSVLKTQDRYIRFAFLTGVTKFGKVSVFSDLNNLKDISMDERYIDICGITGQEIHRYFDDRVTELSRKNNMTTDECYAKLAKTYDGYHFETDTVGIYNPFSLLNTLDRLRFGSYWFETGTPSFLVYLLKKSDYDLNNLQNEPVSVDLLNSVDSMSQNPIPVIYQSGYLTIKGYDERFQQYRLGFPNDEVETGFIRYLLPMYTPVNENKTEFFIANFISDVENGRPEVFMERLQSFFSDGDYRIAGTMELYFQNSMYLIFKMMGFYTDVERTTSRGRIDITVKTADYIYVMELKLDGSADEALEQIETRGYAAPFAADKRKVYKIGINFSSGTRGIEEWKIEE</sequence>
<name>A0ABX2ARX5_9BACT</name>
<dbReference type="GO" id="GO:0005524">
    <property type="term" value="F:ATP binding"/>
    <property type="evidence" value="ECO:0007669"/>
    <property type="project" value="UniProtKB-KW"/>
</dbReference>
<proteinExistence type="predicted"/>
<gene>
    <name evidence="2" type="ORF">HPS55_02220</name>
</gene>
<dbReference type="Proteomes" id="UP001193734">
    <property type="component" value="Unassembled WGS sequence"/>
</dbReference>
<dbReference type="InterPro" id="IPR027417">
    <property type="entry name" value="P-loop_NTPase"/>
</dbReference>
<keyword evidence="2" id="KW-0547">Nucleotide-binding</keyword>
<feature type="domain" description="AAA-ATPase-like" evidence="1">
    <location>
        <begin position="4"/>
        <end position="200"/>
    </location>
</feature>
<dbReference type="SUPFAM" id="SSF52540">
    <property type="entry name" value="P-loop containing nucleoside triphosphate hydrolases"/>
    <property type="match status" value="1"/>
</dbReference>
<organism evidence="2 3">
    <name type="scientific">Xylanibacter rodentium</name>
    <dbReference type="NCBI Taxonomy" id="2736289"/>
    <lineage>
        <taxon>Bacteria</taxon>
        <taxon>Pseudomonadati</taxon>
        <taxon>Bacteroidota</taxon>
        <taxon>Bacteroidia</taxon>
        <taxon>Bacteroidales</taxon>
        <taxon>Prevotellaceae</taxon>
        <taxon>Xylanibacter</taxon>
    </lineage>
</organism>
<keyword evidence="3" id="KW-1185">Reference proteome</keyword>
<dbReference type="RefSeq" id="WP_172176753.1">
    <property type="nucleotide sequence ID" value="NZ_CASGIA010000001.1"/>
</dbReference>
<reference evidence="2 3" key="1">
    <citation type="submission" date="2020-05" db="EMBL/GenBank/DDBJ databases">
        <title>Distinct polysaccharide utilization as determinants for interspecies competition between intestinal Prevotella spp.</title>
        <authorList>
            <person name="Galvez E.J.C."/>
            <person name="Iljazovic A."/>
            <person name="Strowig T."/>
        </authorList>
    </citation>
    <scope>NUCLEOTIDE SEQUENCE [LARGE SCALE GENOMIC DNA]</scope>
    <source>
        <strain evidence="2 3">PROD</strain>
    </source>
</reference>
<evidence type="ECO:0000313" key="3">
    <source>
        <dbReference type="Proteomes" id="UP001193734"/>
    </source>
</evidence>
<dbReference type="Pfam" id="PF09820">
    <property type="entry name" value="AAA-ATPase_like"/>
    <property type="match status" value="1"/>
</dbReference>
<dbReference type="InterPro" id="IPR012547">
    <property type="entry name" value="PDDEXK_9"/>
</dbReference>
<dbReference type="EMBL" id="JABKKE010000002">
    <property type="protein sequence ID" value="NPE13155.1"/>
    <property type="molecule type" value="Genomic_DNA"/>
</dbReference>
<dbReference type="PANTHER" id="PTHR34825:SF1">
    <property type="entry name" value="AAA-ATPASE-LIKE DOMAIN-CONTAINING PROTEIN"/>
    <property type="match status" value="1"/>
</dbReference>
<dbReference type="GeneID" id="82156571"/>
<comment type="caution">
    <text evidence="2">The sequence shown here is derived from an EMBL/GenBank/DDBJ whole genome shotgun (WGS) entry which is preliminary data.</text>
</comment>
<dbReference type="InterPro" id="IPR018631">
    <property type="entry name" value="AAA-ATPase-like_dom"/>
</dbReference>
<protein>
    <submittedName>
        <fullName evidence="2">ATP-binding protein</fullName>
    </submittedName>
</protein>
<dbReference type="Pfam" id="PF08011">
    <property type="entry name" value="PDDEXK_9"/>
    <property type="match status" value="1"/>
</dbReference>